<keyword evidence="4" id="KW-0547">Nucleotide-binding</keyword>
<evidence type="ECO:0000256" key="5">
    <source>
        <dbReference type="ARBA" id="ARBA00022801"/>
    </source>
</evidence>
<sequence>MPLSPSERDRAACADIVANAQRAVAFVAGFTFATFAADDRTHYAVVRCLEIISEASRRLSPAAKARHLDVPWRLIAGAGNVYRHGHDSVTLDIVWLTVHDELPVLVAACRAELARAPDP</sequence>
<gene>
    <name evidence="6" type="ORF">SAMN05192568_100327</name>
</gene>
<dbReference type="GO" id="GO:0110001">
    <property type="term" value="C:toxin-antitoxin complex"/>
    <property type="evidence" value="ECO:0007669"/>
    <property type="project" value="InterPro"/>
</dbReference>
<name>A0A1I4GIY9_9HYPH</name>
<keyword evidence="1" id="KW-0597">Phosphoprotein</keyword>
<dbReference type="InterPro" id="IPR051813">
    <property type="entry name" value="HepT_RNase_toxin"/>
</dbReference>
<dbReference type="GO" id="GO:0004540">
    <property type="term" value="F:RNA nuclease activity"/>
    <property type="evidence" value="ECO:0007669"/>
    <property type="project" value="InterPro"/>
</dbReference>
<dbReference type="RefSeq" id="WP_092037427.1">
    <property type="nucleotide sequence ID" value="NZ_FOTK01000003.1"/>
</dbReference>
<dbReference type="AlphaFoldDB" id="A0A1I4GIY9"/>
<dbReference type="InterPro" id="IPR008201">
    <property type="entry name" value="HepT-like"/>
</dbReference>
<accession>A0A1I4GIY9</accession>
<dbReference type="GO" id="GO:0000166">
    <property type="term" value="F:nucleotide binding"/>
    <property type="evidence" value="ECO:0007669"/>
    <property type="project" value="UniProtKB-KW"/>
</dbReference>
<dbReference type="EMBL" id="FOTK01000003">
    <property type="protein sequence ID" value="SFL29849.1"/>
    <property type="molecule type" value="Genomic_DNA"/>
</dbReference>
<evidence type="ECO:0000313" key="7">
    <source>
        <dbReference type="Proteomes" id="UP000199048"/>
    </source>
</evidence>
<evidence type="ECO:0000313" key="6">
    <source>
        <dbReference type="EMBL" id="SFL29849.1"/>
    </source>
</evidence>
<reference evidence="7" key="1">
    <citation type="submission" date="2016-10" db="EMBL/GenBank/DDBJ databases">
        <authorList>
            <person name="Varghese N."/>
            <person name="Submissions S."/>
        </authorList>
    </citation>
    <scope>NUCLEOTIDE SEQUENCE [LARGE SCALE GENOMIC DNA]</scope>
    <source>
        <strain evidence="7">BL36</strain>
    </source>
</reference>
<dbReference type="STRING" id="582667.SAMN05192568_100327"/>
<dbReference type="GO" id="GO:0016787">
    <property type="term" value="F:hydrolase activity"/>
    <property type="evidence" value="ECO:0007669"/>
    <property type="project" value="UniProtKB-KW"/>
</dbReference>
<dbReference type="Pfam" id="PF01934">
    <property type="entry name" value="HepT-like"/>
    <property type="match status" value="1"/>
</dbReference>
<keyword evidence="5" id="KW-0378">Hydrolase</keyword>
<proteinExistence type="predicted"/>
<keyword evidence="2" id="KW-1277">Toxin-antitoxin system</keyword>
<dbReference type="PANTHER" id="PTHR34139">
    <property type="entry name" value="UPF0331 PROTEIN MJ0127"/>
    <property type="match status" value="1"/>
</dbReference>
<evidence type="ECO:0000256" key="3">
    <source>
        <dbReference type="ARBA" id="ARBA00022722"/>
    </source>
</evidence>
<protein>
    <submittedName>
        <fullName evidence="6">Uncharacterized conserved protein, contains HEPN domain</fullName>
    </submittedName>
</protein>
<evidence type="ECO:0000256" key="4">
    <source>
        <dbReference type="ARBA" id="ARBA00022741"/>
    </source>
</evidence>
<dbReference type="OrthoDB" id="4829434at2"/>
<evidence type="ECO:0000256" key="1">
    <source>
        <dbReference type="ARBA" id="ARBA00022553"/>
    </source>
</evidence>
<dbReference type="PANTHER" id="PTHR34139:SF1">
    <property type="entry name" value="RNASE MJ1380-RELATED"/>
    <property type="match status" value="1"/>
</dbReference>
<evidence type="ECO:0000256" key="2">
    <source>
        <dbReference type="ARBA" id="ARBA00022649"/>
    </source>
</evidence>
<keyword evidence="3" id="KW-0540">Nuclease</keyword>
<dbReference type="Proteomes" id="UP000199048">
    <property type="component" value="Unassembled WGS sequence"/>
</dbReference>
<organism evidence="6 7">
    <name type="scientific">Methylobacterium pseudosasicola</name>
    <dbReference type="NCBI Taxonomy" id="582667"/>
    <lineage>
        <taxon>Bacteria</taxon>
        <taxon>Pseudomonadati</taxon>
        <taxon>Pseudomonadota</taxon>
        <taxon>Alphaproteobacteria</taxon>
        <taxon>Hyphomicrobiales</taxon>
        <taxon>Methylobacteriaceae</taxon>
        <taxon>Methylobacterium</taxon>
    </lineage>
</organism>
<keyword evidence="7" id="KW-1185">Reference proteome</keyword>